<dbReference type="EMBL" id="AP027732">
    <property type="protein sequence ID" value="BDZ49637.1"/>
    <property type="molecule type" value="Genomic_DNA"/>
</dbReference>
<evidence type="ECO:0008006" key="5">
    <source>
        <dbReference type="Google" id="ProtNLM"/>
    </source>
</evidence>
<organism evidence="3 4">
    <name type="scientific">Frondihabitans sucicola</name>
    <dbReference type="NCBI Taxonomy" id="1268041"/>
    <lineage>
        <taxon>Bacteria</taxon>
        <taxon>Bacillati</taxon>
        <taxon>Actinomycetota</taxon>
        <taxon>Actinomycetes</taxon>
        <taxon>Micrococcales</taxon>
        <taxon>Microbacteriaceae</taxon>
        <taxon>Frondihabitans</taxon>
    </lineage>
</organism>
<dbReference type="Proteomes" id="UP001321486">
    <property type="component" value="Chromosome"/>
</dbReference>
<feature type="region of interest" description="Disordered" evidence="1">
    <location>
        <begin position="232"/>
        <end position="324"/>
    </location>
</feature>
<proteinExistence type="predicted"/>
<protein>
    <recommendedName>
        <fullName evidence="5">Bacterial Ig domain-containing protein</fullName>
    </recommendedName>
</protein>
<dbReference type="InterPro" id="IPR013783">
    <property type="entry name" value="Ig-like_fold"/>
</dbReference>
<feature type="region of interest" description="Disordered" evidence="1">
    <location>
        <begin position="24"/>
        <end position="57"/>
    </location>
</feature>
<feature type="signal peptide" evidence="2">
    <location>
        <begin position="1"/>
        <end position="27"/>
    </location>
</feature>
<keyword evidence="4" id="KW-1185">Reference proteome</keyword>
<sequence>MGIVGATLAVLALALAGIAGSQSPADAAASAPPAGAGAAPGSGSTNIASPTPAPPVEPTIQVANSDSARTTARGTATPGATLRILDPVHPASSLCPDFVVPADGTWSCRITVTSGAGQRLTVRDVKNTSLADVQSPTFSVLTPPVFATASGLAKGARVSGIAYPRAGVVATVTAAKTGTAVQIKAVADSTGAWQATLPASTVPSGSYVATATQSSAAIPDVPVSSASSAISITIDREAPRPRASSTPSPTPRCRRSLSSSTARAKRATPSPPTSTAIRSAPPSSTTAAGVARRPVSSFRPAPAPCRQLSAIPPATTGPRPPARR</sequence>
<evidence type="ECO:0000313" key="3">
    <source>
        <dbReference type="EMBL" id="BDZ49637.1"/>
    </source>
</evidence>
<evidence type="ECO:0000256" key="1">
    <source>
        <dbReference type="SAM" id="MobiDB-lite"/>
    </source>
</evidence>
<feature type="compositionally biased region" description="Polar residues" evidence="1">
    <location>
        <begin position="273"/>
        <end position="287"/>
    </location>
</feature>
<evidence type="ECO:0000256" key="2">
    <source>
        <dbReference type="SAM" id="SignalP"/>
    </source>
</evidence>
<accession>A0ABN6Y0I8</accession>
<dbReference type="Gene3D" id="2.60.40.10">
    <property type="entry name" value="Immunoglobulins"/>
    <property type="match status" value="1"/>
</dbReference>
<evidence type="ECO:0000313" key="4">
    <source>
        <dbReference type="Proteomes" id="UP001321486"/>
    </source>
</evidence>
<feature type="compositionally biased region" description="Low complexity" evidence="1">
    <location>
        <begin position="24"/>
        <end position="44"/>
    </location>
</feature>
<name>A0ABN6Y0I8_9MICO</name>
<reference evidence="4" key="1">
    <citation type="journal article" date="2019" name="Int. J. Syst. Evol. Microbiol.">
        <title>The Global Catalogue of Microorganisms (GCM) 10K type strain sequencing project: providing services to taxonomists for standard genome sequencing and annotation.</title>
        <authorList>
            <consortium name="The Broad Institute Genomics Platform"/>
            <consortium name="The Broad Institute Genome Sequencing Center for Infectious Disease"/>
            <person name="Wu L."/>
            <person name="Ma J."/>
        </authorList>
    </citation>
    <scope>NUCLEOTIDE SEQUENCE [LARGE SCALE GENOMIC DNA]</scope>
    <source>
        <strain evidence="4">NBRC 108728</strain>
    </source>
</reference>
<gene>
    <name evidence="3" type="ORF">GCM10025867_18780</name>
</gene>
<feature type="chain" id="PRO_5046847083" description="Bacterial Ig domain-containing protein" evidence="2">
    <location>
        <begin position="28"/>
        <end position="324"/>
    </location>
</feature>
<keyword evidence="2" id="KW-0732">Signal</keyword>